<keyword evidence="2" id="KW-0808">Transferase</keyword>
<sequence length="275" mass="30845">MKSGEPVLYPNKTIAGLVTEYAKEHSASLPEYLLNYHDNVVVNQLGAHMMISTFQGQAMVWIARLIGAKKVLEIGVFHGFSCMVWAHAVGEDGLVTGLESDLEYAAKAVNSFDLYSANNIRIVTGDALTTLSQQVPNPASTLDENDADRKGRQQQQEPYDIVFIDAQKSGYPEYLRTILENPPASAEGDDGSSNKRLLRKGGLIIGDNALRWGGVVNDSQLNTIAHQQRQNFRQRDWENELVKLREFNREMKENPRLEAWLCPLWDGLIMARLKD</sequence>
<comment type="similarity">
    <text evidence="4">Belongs to the class I-like SAM-binding methyltransferase superfamily. Cation-dependent O-methyltransferase family.</text>
</comment>
<dbReference type="GO" id="GO:0032259">
    <property type="term" value="P:methylation"/>
    <property type="evidence" value="ECO:0007669"/>
    <property type="project" value="UniProtKB-KW"/>
</dbReference>
<keyword evidence="7" id="KW-1185">Reference proteome</keyword>
<keyword evidence="1" id="KW-0489">Methyltransferase</keyword>
<evidence type="ECO:0000256" key="2">
    <source>
        <dbReference type="ARBA" id="ARBA00022679"/>
    </source>
</evidence>
<dbReference type="PANTHER" id="PTHR10509:SF14">
    <property type="entry name" value="CAFFEOYL-COA O-METHYLTRANSFERASE 3-RELATED"/>
    <property type="match status" value="1"/>
</dbReference>
<dbReference type="AlphaFoldDB" id="A0AAW0QSF5"/>
<evidence type="ECO:0000256" key="3">
    <source>
        <dbReference type="ARBA" id="ARBA00022691"/>
    </source>
</evidence>
<organism evidence="6 7">
    <name type="scientific">Apiospora kogelbergensis</name>
    <dbReference type="NCBI Taxonomy" id="1337665"/>
    <lineage>
        <taxon>Eukaryota</taxon>
        <taxon>Fungi</taxon>
        <taxon>Dikarya</taxon>
        <taxon>Ascomycota</taxon>
        <taxon>Pezizomycotina</taxon>
        <taxon>Sordariomycetes</taxon>
        <taxon>Xylariomycetidae</taxon>
        <taxon>Amphisphaeriales</taxon>
        <taxon>Apiosporaceae</taxon>
        <taxon>Apiospora</taxon>
    </lineage>
</organism>
<comment type="caution">
    <text evidence="6">The sequence shown here is derived from an EMBL/GenBank/DDBJ whole genome shotgun (WGS) entry which is preliminary data.</text>
</comment>
<dbReference type="Proteomes" id="UP001392437">
    <property type="component" value="Unassembled WGS sequence"/>
</dbReference>
<keyword evidence="3" id="KW-0949">S-adenosyl-L-methionine</keyword>
<dbReference type="Gene3D" id="3.40.50.150">
    <property type="entry name" value="Vaccinia Virus protein VP39"/>
    <property type="match status" value="1"/>
</dbReference>
<dbReference type="Pfam" id="PF01596">
    <property type="entry name" value="Methyltransf_3"/>
    <property type="match status" value="2"/>
</dbReference>
<dbReference type="InterPro" id="IPR050362">
    <property type="entry name" value="Cation-dep_OMT"/>
</dbReference>
<name>A0AAW0QSF5_9PEZI</name>
<dbReference type="GO" id="GO:0008757">
    <property type="term" value="F:S-adenosylmethionine-dependent methyltransferase activity"/>
    <property type="evidence" value="ECO:0007669"/>
    <property type="project" value="TreeGrafter"/>
</dbReference>
<evidence type="ECO:0000256" key="5">
    <source>
        <dbReference type="SAM" id="MobiDB-lite"/>
    </source>
</evidence>
<gene>
    <name evidence="6" type="ORF">PG999_007927</name>
</gene>
<evidence type="ECO:0000313" key="6">
    <source>
        <dbReference type="EMBL" id="KAK8109790.1"/>
    </source>
</evidence>
<accession>A0AAW0QSF5</accession>
<protein>
    <submittedName>
        <fullName evidence="6">O-methyltransferase family protein</fullName>
    </submittedName>
</protein>
<dbReference type="SUPFAM" id="SSF53335">
    <property type="entry name" value="S-adenosyl-L-methionine-dependent methyltransferases"/>
    <property type="match status" value="1"/>
</dbReference>
<evidence type="ECO:0000256" key="1">
    <source>
        <dbReference type="ARBA" id="ARBA00022603"/>
    </source>
</evidence>
<reference evidence="6 7" key="1">
    <citation type="submission" date="2023-01" db="EMBL/GenBank/DDBJ databases">
        <title>Analysis of 21 Apiospora genomes using comparative genomics revels a genus with tremendous synthesis potential of carbohydrate active enzymes and secondary metabolites.</title>
        <authorList>
            <person name="Sorensen T."/>
        </authorList>
    </citation>
    <scope>NUCLEOTIDE SEQUENCE [LARGE SCALE GENOMIC DNA]</scope>
    <source>
        <strain evidence="6 7">CBS 117206</strain>
    </source>
</reference>
<dbReference type="PROSITE" id="PS51682">
    <property type="entry name" value="SAM_OMT_I"/>
    <property type="match status" value="1"/>
</dbReference>
<dbReference type="GO" id="GO:0008171">
    <property type="term" value="F:O-methyltransferase activity"/>
    <property type="evidence" value="ECO:0007669"/>
    <property type="project" value="InterPro"/>
</dbReference>
<dbReference type="PANTHER" id="PTHR10509">
    <property type="entry name" value="O-METHYLTRANSFERASE-RELATED"/>
    <property type="match status" value="1"/>
</dbReference>
<feature type="region of interest" description="Disordered" evidence="5">
    <location>
        <begin position="135"/>
        <end position="155"/>
    </location>
</feature>
<dbReference type="EMBL" id="JAQQWP010000007">
    <property type="protein sequence ID" value="KAK8109790.1"/>
    <property type="molecule type" value="Genomic_DNA"/>
</dbReference>
<dbReference type="InterPro" id="IPR029063">
    <property type="entry name" value="SAM-dependent_MTases_sf"/>
</dbReference>
<dbReference type="InterPro" id="IPR002935">
    <property type="entry name" value="SAM_O-MeTrfase"/>
</dbReference>
<evidence type="ECO:0000256" key="4">
    <source>
        <dbReference type="ARBA" id="ARBA00023453"/>
    </source>
</evidence>
<proteinExistence type="inferred from homology"/>
<evidence type="ECO:0000313" key="7">
    <source>
        <dbReference type="Proteomes" id="UP001392437"/>
    </source>
</evidence>